<protein>
    <recommendedName>
        <fullName evidence="1">Squalene cyclase C-terminal domain-containing protein</fullName>
    </recommendedName>
</protein>
<dbReference type="EMBL" id="CP089982">
    <property type="protein sequence ID" value="WXA91511.1"/>
    <property type="molecule type" value="Genomic_DNA"/>
</dbReference>
<evidence type="ECO:0000313" key="2">
    <source>
        <dbReference type="EMBL" id="WXA91511.1"/>
    </source>
</evidence>
<dbReference type="InterPro" id="IPR032696">
    <property type="entry name" value="SQ_cyclase_C"/>
</dbReference>
<name>A0ABZ2JYH0_9BACT</name>
<proteinExistence type="predicted"/>
<dbReference type="InterPro" id="IPR008930">
    <property type="entry name" value="Terpenoid_cyclase/PrenylTrfase"/>
</dbReference>
<dbReference type="Proteomes" id="UP001379533">
    <property type="component" value="Chromosome"/>
</dbReference>
<evidence type="ECO:0000259" key="1">
    <source>
        <dbReference type="Pfam" id="PF13243"/>
    </source>
</evidence>
<dbReference type="Pfam" id="PF13243">
    <property type="entry name" value="SQHop_cyclase_C"/>
    <property type="match status" value="1"/>
</dbReference>
<dbReference type="Gene3D" id="1.50.10.160">
    <property type="match status" value="1"/>
</dbReference>
<dbReference type="InterPro" id="IPR050148">
    <property type="entry name" value="Terpene_synthase-like"/>
</dbReference>
<dbReference type="RefSeq" id="WP_394842131.1">
    <property type="nucleotide sequence ID" value="NZ_CP089982.1"/>
</dbReference>
<dbReference type="PANTHER" id="PTHR31739:SF25">
    <property type="entry name" value="(E,E)-GERANYLLINALOOL SYNTHASE"/>
    <property type="match status" value="1"/>
</dbReference>
<keyword evidence="3" id="KW-1185">Reference proteome</keyword>
<dbReference type="SUPFAM" id="SSF48239">
    <property type="entry name" value="Terpenoid cyclases/Protein prenyltransferases"/>
    <property type="match status" value="1"/>
</dbReference>
<gene>
    <name evidence="2" type="ORF">LZC95_34270</name>
</gene>
<organism evidence="2 3">
    <name type="scientific">Pendulispora brunnea</name>
    <dbReference type="NCBI Taxonomy" id="2905690"/>
    <lineage>
        <taxon>Bacteria</taxon>
        <taxon>Pseudomonadati</taxon>
        <taxon>Myxococcota</taxon>
        <taxon>Myxococcia</taxon>
        <taxon>Myxococcales</taxon>
        <taxon>Sorangiineae</taxon>
        <taxon>Pendulisporaceae</taxon>
        <taxon>Pendulispora</taxon>
    </lineage>
</organism>
<accession>A0ABZ2JYH0</accession>
<dbReference type="PANTHER" id="PTHR31739">
    <property type="entry name" value="ENT-COPALYL DIPHOSPHATE SYNTHASE, CHLOROPLASTIC"/>
    <property type="match status" value="1"/>
</dbReference>
<dbReference type="Gene3D" id="1.50.10.20">
    <property type="match status" value="1"/>
</dbReference>
<evidence type="ECO:0000313" key="3">
    <source>
        <dbReference type="Proteomes" id="UP001379533"/>
    </source>
</evidence>
<reference evidence="2 3" key="1">
    <citation type="submission" date="2021-12" db="EMBL/GenBank/DDBJ databases">
        <title>Discovery of the Pendulisporaceae a myxobacterial family with distinct sporulation behavior and unique specialized metabolism.</title>
        <authorList>
            <person name="Garcia R."/>
            <person name="Popoff A."/>
            <person name="Bader C.D."/>
            <person name="Loehr J."/>
            <person name="Walesch S."/>
            <person name="Walt C."/>
            <person name="Boldt J."/>
            <person name="Bunk B."/>
            <person name="Haeckl F.J.F.P.J."/>
            <person name="Gunesch A.P."/>
            <person name="Birkelbach J."/>
            <person name="Nuebel U."/>
            <person name="Pietschmann T."/>
            <person name="Bach T."/>
            <person name="Mueller R."/>
        </authorList>
    </citation>
    <scope>NUCLEOTIDE SEQUENCE [LARGE SCALE GENOMIC DNA]</scope>
    <source>
        <strain evidence="2 3">MSr12523</strain>
    </source>
</reference>
<sequence>MTTNDHAPTRSWRPYLDTEIRRLLLLELPFMVPSPYDAAWLGRLTDGGGAPSYPQMLPWLLTQQHADGSWGSDAFFLPDRVLTTLSVVNFLASRADAPREAQERGEGFLRRRAGELRADDDLTVGFELLLPAHVAEARRLGLAVDHLSWDFIDRAAKKKRAQLSTERLLAPTRDCLRPENTALFSLEAFVGDLPDLESAAHRILRRDGSVWTSPSATAALMTRVPNWSARFPATRAYLDAALTMCGGLPPNFAPYQYMMRGWIAYYLFHGGCWPQHRTHVRHHLDFLRAAWGPNGIGSDEGIPPDADDSAMSIFLTSQSDTPLDFTPLLAFERDDRFLDYSYGGHSVSTNLHVLEASASFPEPHRQRIRDKIVAHLLSVRQEGAWWNDRWNVSPHYSTSNALIAIGPLANEPMRATVRWVLESQHDSGGWGFLGEPTREETAMELLALTVARNSWAPEIPETALHRAARFLASRETSGTGHFREPALWKSKVLYAPIPFVRAALLGALTRYIESFGEAHLPPPPPVGLL</sequence>
<feature type="domain" description="Squalene cyclase C-terminal" evidence="1">
    <location>
        <begin position="351"/>
        <end position="456"/>
    </location>
</feature>